<dbReference type="Proteomes" id="UP000184010">
    <property type="component" value="Unassembled WGS sequence"/>
</dbReference>
<dbReference type="InterPro" id="IPR038726">
    <property type="entry name" value="PDDEXK_AddAB-type"/>
</dbReference>
<comment type="cofactor">
    <cofactor evidence="14">
        <name>[4Fe-4S] cluster</name>
        <dbReference type="ChEBI" id="CHEBI:49883"/>
    </cofactor>
    <text evidence="14">Binds 1 [4Fe-4S] cluster.</text>
</comment>
<feature type="compositionally biased region" description="Polar residues" evidence="15">
    <location>
        <begin position="1178"/>
        <end position="1221"/>
    </location>
</feature>
<feature type="binding site" evidence="14">
    <location>
        <position position="1120"/>
    </location>
    <ligand>
        <name>[4Fe-4S] cluster</name>
        <dbReference type="ChEBI" id="CHEBI:49883"/>
    </ligand>
</feature>
<dbReference type="PANTHER" id="PTHR30591:SF1">
    <property type="entry name" value="RECBCD ENZYME SUBUNIT RECC"/>
    <property type="match status" value="1"/>
</dbReference>
<keyword evidence="11 14" id="KW-0411">Iron-sulfur</keyword>
<dbReference type="EMBL" id="FRDN01000004">
    <property type="protein sequence ID" value="SHN55813.1"/>
    <property type="molecule type" value="Genomic_DNA"/>
</dbReference>
<evidence type="ECO:0000256" key="2">
    <source>
        <dbReference type="ARBA" id="ARBA00022722"/>
    </source>
</evidence>
<dbReference type="InterPro" id="IPR027417">
    <property type="entry name" value="P-loop_NTPase"/>
</dbReference>
<dbReference type="Pfam" id="PF12705">
    <property type="entry name" value="PDDEXK_1"/>
    <property type="match status" value="1"/>
</dbReference>
<feature type="domain" description="UvrD-like helicase C-terminal" evidence="16">
    <location>
        <begin position="281"/>
        <end position="588"/>
    </location>
</feature>
<dbReference type="GO" id="GO:0005524">
    <property type="term" value="F:ATP binding"/>
    <property type="evidence" value="ECO:0007669"/>
    <property type="project" value="UniProtKB-UniRule"/>
</dbReference>
<keyword evidence="6 14" id="KW-0378">Hydrolase</keyword>
<keyword evidence="5 14" id="KW-0227">DNA damage</keyword>
<evidence type="ECO:0000256" key="6">
    <source>
        <dbReference type="ARBA" id="ARBA00022801"/>
    </source>
</evidence>
<evidence type="ECO:0000256" key="12">
    <source>
        <dbReference type="ARBA" id="ARBA00023125"/>
    </source>
</evidence>
<evidence type="ECO:0000256" key="4">
    <source>
        <dbReference type="ARBA" id="ARBA00022741"/>
    </source>
</evidence>
<keyword evidence="2 14" id="KW-0540">Nuclease</keyword>
<dbReference type="Pfam" id="PF21445">
    <property type="entry name" value="ADDB_N"/>
    <property type="match status" value="1"/>
</dbReference>
<evidence type="ECO:0000259" key="16">
    <source>
        <dbReference type="PROSITE" id="PS51217"/>
    </source>
</evidence>
<feature type="compositionally biased region" description="Basic and acidic residues" evidence="15">
    <location>
        <begin position="1239"/>
        <end position="1248"/>
    </location>
</feature>
<evidence type="ECO:0000256" key="5">
    <source>
        <dbReference type="ARBA" id="ARBA00022763"/>
    </source>
</evidence>
<dbReference type="PANTHER" id="PTHR30591">
    <property type="entry name" value="RECBCD ENZYME SUBUNIT RECC"/>
    <property type="match status" value="1"/>
</dbReference>
<dbReference type="RefSeq" id="WP_427846680.1">
    <property type="nucleotide sequence ID" value="NZ_FRDN01000004.1"/>
</dbReference>
<protein>
    <recommendedName>
        <fullName evidence="14">ATP-dependent helicase/deoxyribonuclease subunit B</fullName>
        <ecNumber evidence="14">3.1.-.-</ecNumber>
    </recommendedName>
    <alternativeName>
        <fullName evidence="14">ATP-dependent helicase/nuclease subunit AddB</fullName>
    </alternativeName>
</protein>
<sequence>MRFIVGRAGTGKSTLCRQEIHKESQEHPEGLPLILLVPEQATHQMEMSLAHDPQSGGILRAQVLSFRRLGWRVFSEAGGGGKALIGEVGKRMLLRRLLLNHRSDLRVFARSATRPGMADLLAQAIAEFKIYRITPDQLRGIQDADELLLQKTHELAFLYEELNKSLGTAARDPDDELNLVAEKIPQAPFLQGAKIWVDGFKGFTPQELYIIQTMLGTAAEITVSLPLDPELLKAETSRFKPGEELFYEPMQTYQGLVDLARDAKARISHVFLTEPYRFQKAGLKHLERFYNAYPTQTFPAGDDSTASDPLGITLFPAANKRAEVEGVARELRRLAREEGRTWRDCSVVTRDLPGYQGIIEQVFKAHDIPYFLDHKRPVIHHPLLELLLSAIETVQKDWAYEPLFRCLKTDFFPCSKDRIDRLENYCLAYGIHGSAWKGNRAWSYYPDPSDREETAGLNEARQIIYELSSPFDQAIRPHPEAGGPSATVAQIAEAIYELLIRLKVPEHLQEWAEAAHSRGDLAEAQLQNQIWDAVIQVLDELVAGLGEEIMDLPDFAMILTSGLENLQLGLIPPGYDQVLVGSLDRSRNPETAVLFLLGANEGILPGKPSDEGVFDELERLRLESKGIMLAPKGKVQVYEEQYFIYTALTRAREQLYISYPLTDEEGRGLTVSPVIHRLKMIFPGLPERYLSLDEEEPAALPHPYALLPAYALHLQKLRQGSALSPLWQAIRSWFLSQTAAFPQVQLLEKGLRDQNEEERLPQPLARQLYGKRLVTSVSRLELFARCPFAHFAQYGLKLKERANYRLSPPDMGQFFHAVLHDYAVALRERGLDWGELSKEQSWQLVNETAEPIALQLQNKILLSNARYRYLTHKLKRTVHHAVRVLGEHARQGVFLPMELEVKFGPQDALPPLEVPLSGGNSLLLRGQIDRIDGAVLGNEIYLRIFDYKSREAHVSLNQIYHGLDLQLLAYLDAALQGAQILVSSSGLAEGATIHPAGFLYFPVLEPQLKSKTLLYPEQLEKDRIKAVKVKGYLLADRQVLLAMDRDLENSSLLGIKLTKSGEFKKGSPILTEEQFALLRKHLQHFLRCSGEALLEGDISITPYRQGKNTACQFCSYKPLCHFDPYLPENNYRNLPVIQDEEFWQRVQNQDSGQYPEQHPEQYPPTPVSGETRRVPQQDGGSSPMVQENLRPQDSSGTQESLRTQNSSGTQVSPSSQDSMRGQDNPRGQELIWLGEDEAGAGKEDDGHE</sequence>
<dbReference type="PROSITE" id="PS51217">
    <property type="entry name" value="UVRD_HELICASE_CTER"/>
    <property type="match status" value="1"/>
</dbReference>
<comment type="similarity">
    <text evidence="14">Belongs to the helicase family. AddB/RexB type 1 subfamily.</text>
</comment>
<dbReference type="HAMAP" id="MF_01452">
    <property type="entry name" value="AddB_type1"/>
    <property type="match status" value="1"/>
</dbReference>
<comment type="subunit">
    <text evidence="14">Heterodimer of AddA and AddB.</text>
</comment>
<dbReference type="GO" id="GO:0051539">
    <property type="term" value="F:4 iron, 4 sulfur cluster binding"/>
    <property type="evidence" value="ECO:0007669"/>
    <property type="project" value="UniProtKB-KW"/>
</dbReference>
<evidence type="ECO:0000256" key="9">
    <source>
        <dbReference type="ARBA" id="ARBA00022840"/>
    </source>
</evidence>
<dbReference type="InterPro" id="IPR049035">
    <property type="entry name" value="ADDB_N"/>
</dbReference>
<evidence type="ECO:0000256" key="7">
    <source>
        <dbReference type="ARBA" id="ARBA00022806"/>
    </source>
</evidence>
<dbReference type="GO" id="GO:0046872">
    <property type="term" value="F:metal ion binding"/>
    <property type="evidence" value="ECO:0007669"/>
    <property type="project" value="UniProtKB-KW"/>
</dbReference>
<keyword evidence="10 14" id="KW-0408">Iron</keyword>
<evidence type="ECO:0000256" key="1">
    <source>
        <dbReference type="ARBA" id="ARBA00022485"/>
    </source>
</evidence>
<evidence type="ECO:0000313" key="17">
    <source>
        <dbReference type="EMBL" id="SHN55813.1"/>
    </source>
</evidence>
<evidence type="ECO:0000256" key="13">
    <source>
        <dbReference type="ARBA" id="ARBA00023204"/>
    </source>
</evidence>
<keyword evidence="18" id="KW-1185">Reference proteome</keyword>
<feature type="binding site" evidence="14">
    <location>
        <position position="1111"/>
    </location>
    <ligand>
        <name>[4Fe-4S] cluster</name>
        <dbReference type="ChEBI" id="CHEBI:49883"/>
    </ligand>
</feature>
<feature type="binding site" evidence="14">
    <location>
        <position position="786"/>
    </location>
    <ligand>
        <name>[4Fe-4S] cluster</name>
        <dbReference type="ChEBI" id="CHEBI:49883"/>
    </ligand>
</feature>
<dbReference type="Gene3D" id="3.90.320.10">
    <property type="match status" value="1"/>
</dbReference>
<keyword evidence="13 14" id="KW-0234">DNA repair</keyword>
<comment type="function">
    <text evidence="14">The heterodimer acts as both an ATP-dependent DNA helicase and an ATP-dependent, dual-direction single-stranded exonuclease. Recognizes the chi site generating a DNA molecule suitable for the initiation of homologous recombination. The AddB subunit has 5' -&gt; 3' nuclease activity but not helicase activity.</text>
</comment>
<dbReference type="GO" id="GO:0004386">
    <property type="term" value="F:helicase activity"/>
    <property type="evidence" value="ECO:0007669"/>
    <property type="project" value="UniProtKB-KW"/>
</dbReference>
<accession>A0A1M7SBF0</accession>
<dbReference type="InterPro" id="IPR014017">
    <property type="entry name" value="DNA_helicase_UvrD-like_C"/>
</dbReference>
<comment type="miscellaneous">
    <text evidence="14">Despite having conserved helicase domains, this subunit does not have helicase activity.</text>
</comment>
<gene>
    <name evidence="14" type="primary">addB</name>
    <name evidence="17" type="ORF">SAMN02745215_00612</name>
</gene>
<evidence type="ECO:0000256" key="3">
    <source>
        <dbReference type="ARBA" id="ARBA00022723"/>
    </source>
</evidence>
<keyword evidence="9 14" id="KW-0067">ATP-binding</keyword>
<dbReference type="GO" id="GO:0000724">
    <property type="term" value="P:double-strand break repair via homologous recombination"/>
    <property type="evidence" value="ECO:0007669"/>
    <property type="project" value="UniProtKB-UniRule"/>
</dbReference>
<evidence type="ECO:0000256" key="10">
    <source>
        <dbReference type="ARBA" id="ARBA00023004"/>
    </source>
</evidence>
<dbReference type="GO" id="GO:0008409">
    <property type="term" value="F:5'-3' exonuclease activity"/>
    <property type="evidence" value="ECO:0007669"/>
    <property type="project" value="UniProtKB-UniRule"/>
</dbReference>
<evidence type="ECO:0000256" key="15">
    <source>
        <dbReference type="SAM" id="MobiDB-lite"/>
    </source>
</evidence>
<dbReference type="InterPro" id="IPR014140">
    <property type="entry name" value="DNA_helicase_suAddB"/>
</dbReference>
<keyword evidence="3 14" id="KW-0479">Metal-binding</keyword>
<name>A0A1M7SBF0_9FIRM</name>
<proteinExistence type="inferred from homology"/>
<feature type="binding site" evidence="14">
    <location>
        <position position="1114"/>
    </location>
    <ligand>
        <name>[4Fe-4S] cluster</name>
        <dbReference type="ChEBI" id="CHEBI:49883"/>
    </ligand>
</feature>
<evidence type="ECO:0000256" key="8">
    <source>
        <dbReference type="ARBA" id="ARBA00022839"/>
    </source>
</evidence>
<dbReference type="NCBIfam" id="TIGR02773">
    <property type="entry name" value="addB_Gpos"/>
    <property type="match status" value="1"/>
</dbReference>
<dbReference type="EC" id="3.1.-.-" evidence="14"/>
<keyword evidence="4 14" id="KW-0547">Nucleotide-binding</keyword>
<dbReference type="SUPFAM" id="SSF52540">
    <property type="entry name" value="P-loop containing nucleoside triphosphate hydrolases"/>
    <property type="match status" value="1"/>
</dbReference>
<keyword evidence="12 14" id="KW-0238">DNA-binding</keyword>
<reference evidence="18" key="1">
    <citation type="submission" date="2016-12" db="EMBL/GenBank/DDBJ databases">
        <authorList>
            <person name="Varghese N."/>
            <person name="Submissions S."/>
        </authorList>
    </citation>
    <scope>NUCLEOTIDE SEQUENCE [LARGE SCALE GENOMIC DNA]</scope>
    <source>
        <strain evidence="18">DSM 11544</strain>
    </source>
</reference>
<comment type="cofactor">
    <cofactor evidence="14">
        <name>Mg(2+)</name>
        <dbReference type="ChEBI" id="CHEBI:18420"/>
    </cofactor>
</comment>
<dbReference type="STRING" id="1121395.SAMN02745215_00612"/>
<keyword evidence="8 14" id="KW-0269">Exonuclease</keyword>
<dbReference type="InterPro" id="IPR011604">
    <property type="entry name" value="PDDEXK-like_dom_sf"/>
</dbReference>
<dbReference type="AlphaFoldDB" id="A0A1M7SBF0"/>
<evidence type="ECO:0000313" key="18">
    <source>
        <dbReference type="Proteomes" id="UP000184010"/>
    </source>
</evidence>
<keyword evidence="7 14" id="KW-0347">Helicase</keyword>
<feature type="region of interest" description="Disordered" evidence="15">
    <location>
        <begin position="1148"/>
        <end position="1248"/>
    </location>
</feature>
<dbReference type="Gene3D" id="3.40.50.300">
    <property type="entry name" value="P-loop containing nucleotide triphosphate hydrolases"/>
    <property type="match status" value="4"/>
</dbReference>
<organism evidence="17 18">
    <name type="scientific">Desulfitobacterium chlororespirans DSM 11544</name>
    <dbReference type="NCBI Taxonomy" id="1121395"/>
    <lineage>
        <taxon>Bacteria</taxon>
        <taxon>Bacillati</taxon>
        <taxon>Bacillota</taxon>
        <taxon>Clostridia</taxon>
        <taxon>Eubacteriales</taxon>
        <taxon>Desulfitobacteriaceae</taxon>
        <taxon>Desulfitobacterium</taxon>
    </lineage>
</organism>
<evidence type="ECO:0000256" key="11">
    <source>
        <dbReference type="ARBA" id="ARBA00023014"/>
    </source>
</evidence>
<dbReference type="GO" id="GO:0003690">
    <property type="term" value="F:double-stranded DNA binding"/>
    <property type="evidence" value="ECO:0007669"/>
    <property type="project" value="UniProtKB-UniRule"/>
</dbReference>
<keyword evidence="1 14" id="KW-0004">4Fe-4S</keyword>
<evidence type="ECO:0000256" key="14">
    <source>
        <dbReference type="HAMAP-Rule" id="MF_01452"/>
    </source>
</evidence>